<dbReference type="InterPro" id="IPR046595">
    <property type="entry name" value="DUF6653"/>
</dbReference>
<dbReference type="eggNOG" id="ENOG50330C9">
    <property type="taxonomic scope" value="Bacteria"/>
</dbReference>
<dbReference type="HOGENOM" id="CLU_140134_1_0_11"/>
<name>Z9JVV9_9MICO</name>
<dbReference type="Pfam" id="PF20358">
    <property type="entry name" value="DUF6653"/>
    <property type="match status" value="1"/>
</dbReference>
<reference evidence="1 2" key="1">
    <citation type="submission" date="2014-02" db="EMBL/GenBank/DDBJ databases">
        <title>Genome sequence of Brachybacterium phenoliresistens strain W13A50.</title>
        <authorList>
            <person name="Wang X."/>
        </authorList>
    </citation>
    <scope>NUCLEOTIDE SEQUENCE [LARGE SCALE GENOMIC DNA]</scope>
    <source>
        <strain evidence="1 2">W13A50</strain>
    </source>
</reference>
<protein>
    <submittedName>
        <fullName evidence="1">Uncharacterized protein</fullName>
    </submittedName>
</protein>
<accession>Z9JVV9</accession>
<dbReference type="EMBL" id="JDYK01000004">
    <property type="protein sequence ID" value="EWS81917.1"/>
    <property type="molecule type" value="Genomic_DNA"/>
</dbReference>
<comment type="caution">
    <text evidence="1">The sequence shown here is derived from an EMBL/GenBank/DDBJ whole genome shotgun (WGS) entry which is preliminary data.</text>
</comment>
<sequence length="149" mass="15775">MTRFVFSRHCHPLSAWSRWATTPLLLAPLWTRSGRAALAVGAWFALNPVMTPPPADDQAFATRAMLGEERWLTDHSLDPGMGAVNAANSALLATAAAGAWWRRPLPAVLGTAGAMALTMYCWSRYAAIEDRARAADDAGTAAAPPGTAG</sequence>
<dbReference type="Proteomes" id="UP000023067">
    <property type="component" value="Unassembled WGS sequence"/>
</dbReference>
<dbReference type="AlphaFoldDB" id="Z9JVV9"/>
<dbReference type="PATRIC" id="fig|396014.3.peg.1129"/>
<evidence type="ECO:0000313" key="1">
    <source>
        <dbReference type="EMBL" id="EWS81917.1"/>
    </source>
</evidence>
<proteinExistence type="predicted"/>
<organism evidence="1 2">
    <name type="scientific">Brachybacterium phenoliresistens</name>
    <dbReference type="NCBI Taxonomy" id="396014"/>
    <lineage>
        <taxon>Bacteria</taxon>
        <taxon>Bacillati</taxon>
        <taxon>Actinomycetota</taxon>
        <taxon>Actinomycetes</taxon>
        <taxon>Micrococcales</taxon>
        <taxon>Dermabacteraceae</taxon>
        <taxon>Brachybacterium</taxon>
    </lineage>
</organism>
<dbReference type="STRING" id="396014.BF93_13890"/>
<gene>
    <name evidence="1" type="ORF">BF93_13890</name>
</gene>
<keyword evidence="2" id="KW-1185">Reference proteome</keyword>
<evidence type="ECO:0000313" key="2">
    <source>
        <dbReference type="Proteomes" id="UP000023067"/>
    </source>
</evidence>